<keyword evidence="4" id="KW-1185">Reference proteome</keyword>
<evidence type="ECO:0000313" key="3">
    <source>
        <dbReference type="EMBL" id="MBC5771436.1"/>
    </source>
</evidence>
<feature type="domain" description="Dipicolinate synthase subunit A N-terminal" evidence="2">
    <location>
        <begin position="3"/>
        <end position="105"/>
    </location>
</feature>
<protein>
    <submittedName>
        <fullName evidence="3">Dipicolinate synthase</fullName>
    </submittedName>
</protein>
<comment type="caution">
    <text evidence="3">The sequence shown here is derived from an EMBL/GenBank/DDBJ whole genome shotgun (WGS) entry which is preliminary data.</text>
</comment>
<dbReference type="Gene3D" id="3.40.50.720">
    <property type="entry name" value="NAD(P)-binding Rossmann-like Domain"/>
    <property type="match status" value="1"/>
</dbReference>
<feature type="domain" description="D-isomer specific 2-hydroxyacid dehydrogenase NAD-binding" evidence="1">
    <location>
        <begin position="128"/>
        <end position="230"/>
    </location>
</feature>
<evidence type="ECO:0000313" key="4">
    <source>
        <dbReference type="Proteomes" id="UP000620327"/>
    </source>
</evidence>
<evidence type="ECO:0000259" key="1">
    <source>
        <dbReference type="Pfam" id="PF02826"/>
    </source>
</evidence>
<accession>A0A923MK56</accession>
<gene>
    <name evidence="3" type="ORF">H8Z83_14145</name>
</gene>
<evidence type="ECO:0000259" key="2">
    <source>
        <dbReference type="Pfam" id="PF16924"/>
    </source>
</evidence>
<dbReference type="Pfam" id="PF02826">
    <property type="entry name" value="2-Hacid_dh_C"/>
    <property type="match status" value="1"/>
</dbReference>
<proteinExistence type="predicted"/>
<dbReference type="InterPro" id="IPR036291">
    <property type="entry name" value="NAD(P)-bd_dom_sf"/>
</dbReference>
<dbReference type="Pfam" id="PF16924">
    <property type="entry name" value="DpaA_N"/>
    <property type="match status" value="1"/>
</dbReference>
<dbReference type="InterPro" id="IPR006140">
    <property type="entry name" value="D-isomer_DH_NAD-bd"/>
</dbReference>
<organism evidence="3 4">
    <name type="scientific">Dysosmobacter segnis</name>
    <dbReference type="NCBI Taxonomy" id="2763042"/>
    <lineage>
        <taxon>Bacteria</taxon>
        <taxon>Bacillati</taxon>
        <taxon>Bacillota</taxon>
        <taxon>Clostridia</taxon>
        <taxon>Eubacteriales</taxon>
        <taxon>Oscillospiraceae</taxon>
        <taxon>Dysosmobacter</taxon>
    </lineage>
</organism>
<dbReference type="InterPro" id="IPR031629">
    <property type="entry name" value="DpaA_N"/>
</dbReference>
<name>A0A923MK56_9FIRM</name>
<dbReference type="Proteomes" id="UP000620327">
    <property type="component" value="Unassembled WGS sequence"/>
</dbReference>
<dbReference type="SUPFAM" id="SSF51735">
    <property type="entry name" value="NAD(P)-binding Rossmann-fold domains"/>
    <property type="match status" value="1"/>
</dbReference>
<reference evidence="3" key="1">
    <citation type="submission" date="2020-08" db="EMBL/GenBank/DDBJ databases">
        <title>Genome public.</title>
        <authorList>
            <person name="Liu C."/>
            <person name="Sun Q."/>
        </authorList>
    </citation>
    <scope>NUCLEOTIDE SEQUENCE</scope>
    <source>
        <strain evidence="3">BX15</strain>
    </source>
</reference>
<dbReference type="RefSeq" id="WP_187015631.1">
    <property type="nucleotide sequence ID" value="NZ_JACOQI010000017.1"/>
</dbReference>
<dbReference type="AlphaFoldDB" id="A0A923MK56"/>
<dbReference type="GO" id="GO:0051287">
    <property type="term" value="F:NAD binding"/>
    <property type="evidence" value="ECO:0007669"/>
    <property type="project" value="InterPro"/>
</dbReference>
<sequence>MLFGIIGGDRRQEELLALLRRDGYTVAACGVAGEMDWDAAVAAEVVILPLPLCKEGDTLNIEGPRRGAGALFRQLRRDQLILAGQVKPAQAALAAELDLKLVDYFRREELTVANAAATAEGTVQVILERLERSLLGSRCLVLGFGRIGKLLCHRLTAMGAHVTAAARRPESLAWAKAYGYKAADIGKLEGNLGAFDVVVNTVPEPIFGEDRLRELKPGCLCVDVASVQGIDLSAAEALGLECIWARGLPGKLMPKTAGAVIRDTVYTIIKEQGVIL</sequence>
<dbReference type="EMBL" id="JACOQI010000017">
    <property type="protein sequence ID" value="MBC5771436.1"/>
    <property type="molecule type" value="Genomic_DNA"/>
</dbReference>